<reference evidence="2 3" key="1">
    <citation type="submission" date="2020-08" db="EMBL/GenBank/DDBJ databases">
        <title>Sequencing the genomes of 1000 actinobacteria strains.</title>
        <authorList>
            <person name="Klenk H.-P."/>
        </authorList>
    </citation>
    <scope>NUCLEOTIDE SEQUENCE [LARGE SCALE GENOMIC DNA]</scope>
    <source>
        <strain evidence="2 3">DSM 22826</strain>
    </source>
</reference>
<feature type="region of interest" description="Disordered" evidence="1">
    <location>
        <begin position="1"/>
        <end position="33"/>
    </location>
</feature>
<dbReference type="Proteomes" id="UP000523000">
    <property type="component" value="Unassembled WGS sequence"/>
</dbReference>
<protein>
    <submittedName>
        <fullName evidence="2">Uncharacterized protein</fullName>
    </submittedName>
</protein>
<organism evidence="2 3">
    <name type="scientific">Paeniglutamicibacter cryotolerans</name>
    <dbReference type="NCBI Taxonomy" id="670079"/>
    <lineage>
        <taxon>Bacteria</taxon>
        <taxon>Bacillati</taxon>
        <taxon>Actinomycetota</taxon>
        <taxon>Actinomycetes</taxon>
        <taxon>Micrococcales</taxon>
        <taxon>Micrococcaceae</taxon>
        <taxon>Paeniglutamicibacter</taxon>
    </lineage>
</organism>
<comment type="caution">
    <text evidence="2">The sequence shown here is derived from an EMBL/GenBank/DDBJ whole genome shotgun (WGS) entry which is preliminary data.</text>
</comment>
<evidence type="ECO:0000256" key="1">
    <source>
        <dbReference type="SAM" id="MobiDB-lite"/>
    </source>
</evidence>
<keyword evidence="3" id="KW-1185">Reference proteome</keyword>
<dbReference type="AlphaFoldDB" id="A0A839QQM4"/>
<sequence length="72" mass="7433">MISLTQQDIPDDPYEAAAPDTGSTSAPSSNTSSLIGRRFDITVPGLGFAVPVSFAWAGDPTAWLPAGTVMHA</sequence>
<evidence type="ECO:0000313" key="2">
    <source>
        <dbReference type="EMBL" id="MBB2994381.1"/>
    </source>
</evidence>
<dbReference type="EMBL" id="JACHVS010000001">
    <property type="protein sequence ID" value="MBB2994381.1"/>
    <property type="molecule type" value="Genomic_DNA"/>
</dbReference>
<name>A0A839QQM4_9MICC</name>
<feature type="compositionally biased region" description="Low complexity" evidence="1">
    <location>
        <begin position="21"/>
        <end position="33"/>
    </location>
</feature>
<dbReference type="RefSeq" id="WP_183509757.1">
    <property type="nucleotide sequence ID" value="NZ_BAABGK010000103.1"/>
</dbReference>
<accession>A0A839QQM4</accession>
<evidence type="ECO:0000313" key="3">
    <source>
        <dbReference type="Proteomes" id="UP000523000"/>
    </source>
</evidence>
<proteinExistence type="predicted"/>
<gene>
    <name evidence="2" type="ORF">E9229_000572</name>
</gene>